<protein>
    <submittedName>
        <fullName evidence="2">Pilus assembly protein ATPase PilM</fullName>
    </submittedName>
</protein>
<keyword evidence="1" id="KW-0472">Membrane</keyword>
<dbReference type="Proteomes" id="UP000007177">
    <property type="component" value="Chromosome"/>
</dbReference>
<keyword evidence="1" id="KW-1133">Transmembrane helix</keyword>
<proteinExistence type="predicted"/>
<reference evidence="2 3" key="2">
    <citation type="journal article" date="2012" name="PLoS ONE">
        <title>An ancient pathway combining carbon dioxide fixation with the generation and utilization of a sodium ion gradient for ATP synthesis.</title>
        <authorList>
            <person name="Poehlein A."/>
            <person name="Schmidt S."/>
            <person name="Kaster A.K."/>
            <person name="Goenrich M."/>
            <person name="Vollmers J."/>
            <person name="Thurmer A."/>
            <person name="Bertsch J."/>
            <person name="Schuchmann K."/>
            <person name="Voigt B."/>
            <person name="Hecker M."/>
            <person name="Daniel R."/>
            <person name="Thauer R.K."/>
            <person name="Gottschalk G."/>
            <person name="Muller V."/>
        </authorList>
    </citation>
    <scope>NUCLEOTIDE SEQUENCE [LARGE SCALE GENOMIC DNA]</scope>
    <source>
        <strain evidence="3">ATCC 29683 / DSM 1030 / JCM 2381 / KCTC 1655 / WB1</strain>
    </source>
</reference>
<sequence>MQTIVFFSNDGIQIIQGAMKRGQLIVSHFQTLPFEPGTLINGVITNEDAVKLIIAEAAANNKKLFKNVKLIIDSSLIAIKNVAVPKLKPKELEALAVAEFEDSAGNYEELLVDYSMIPGPEGMNIFCCGIEKRVVEAYVNLFKSVNIPIMSIDAGLNAIVQYVSGSKDYNGMTFAINILDGKNLVSILFENGIYVFSNRSRLLAERGTNAFAEELSGKLSSLIQFNKSQKSEYSLNMSVYAGMDEYELNTLKTVIFDPEIALFIIPQTSNIKIGFKIEEVFDFGKFIYPIVGFFTGSKPINLAVVYKKSNIVKKEIPIAYKVLALPAGMMLLFLLIFAAFFALNYNAQNKLAGFNDYISNQNNQDDYLKANALSDEVTAIEAQITNMERINKAINSNPKVVSDKMNHLVSLTNSVIELNTLGYDGTTGAIHITAMAKNELDASAYVERLKATQYFTQLDYTGYEQVTTTRTETSTTTLTTSSSKTTNTTTTKAYSFTVDAYLKAGV</sequence>
<gene>
    <name evidence="2" type="primary">pilM</name>
    <name evidence="2" type="ordered locus">Awo_c02040</name>
</gene>
<keyword evidence="1" id="KW-0812">Transmembrane</keyword>
<dbReference type="RefSeq" id="WP_014354617.1">
    <property type="nucleotide sequence ID" value="NC_016894.1"/>
</dbReference>
<dbReference type="KEGG" id="awo:Awo_c02040"/>
<keyword evidence="3" id="KW-1185">Reference proteome</keyword>
<feature type="transmembrane region" description="Helical" evidence="1">
    <location>
        <begin position="318"/>
        <end position="343"/>
    </location>
</feature>
<accession>H6LFR8</accession>
<reference evidence="3" key="1">
    <citation type="submission" date="2011-07" db="EMBL/GenBank/DDBJ databases">
        <title>Complete genome sequence of Acetobacterium woodii.</title>
        <authorList>
            <person name="Poehlein A."/>
            <person name="Schmidt S."/>
            <person name="Kaster A.-K."/>
            <person name="Goenrich M."/>
            <person name="Vollmers J."/>
            <person name="Thuermer A."/>
            <person name="Gottschalk G."/>
            <person name="Thauer R.K."/>
            <person name="Daniel R."/>
            <person name="Mueller V."/>
        </authorList>
    </citation>
    <scope>NUCLEOTIDE SEQUENCE [LARGE SCALE GENOMIC DNA]</scope>
    <source>
        <strain evidence="3">ATCC 29683 / DSM 1030 / JCM 2381 / KCTC 1655 / WB1</strain>
    </source>
</reference>
<dbReference type="HOGENOM" id="CLU_041516_0_0_9"/>
<evidence type="ECO:0000313" key="3">
    <source>
        <dbReference type="Proteomes" id="UP000007177"/>
    </source>
</evidence>
<organism evidence="2 3">
    <name type="scientific">Acetobacterium woodii (strain ATCC 29683 / DSM 1030 / JCM 2381 / KCTC 1655 / WB1)</name>
    <dbReference type="NCBI Taxonomy" id="931626"/>
    <lineage>
        <taxon>Bacteria</taxon>
        <taxon>Bacillati</taxon>
        <taxon>Bacillota</taxon>
        <taxon>Clostridia</taxon>
        <taxon>Eubacteriales</taxon>
        <taxon>Eubacteriaceae</taxon>
        <taxon>Acetobacterium</taxon>
    </lineage>
</organism>
<dbReference type="OrthoDB" id="1649455at2"/>
<feature type="transmembrane region" description="Helical" evidence="1">
    <location>
        <begin position="286"/>
        <end position="306"/>
    </location>
</feature>
<evidence type="ECO:0000256" key="1">
    <source>
        <dbReference type="SAM" id="Phobius"/>
    </source>
</evidence>
<evidence type="ECO:0000313" key="2">
    <source>
        <dbReference type="EMBL" id="AFA47013.1"/>
    </source>
</evidence>
<dbReference type="AlphaFoldDB" id="H6LFR8"/>
<name>H6LFR8_ACEWD</name>
<dbReference type="EMBL" id="CP002987">
    <property type="protein sequence ID" value="AFA47013.1"/>
    <property type="molecule type" value="Genomic_DNA"/>
</dbReference>
<dbReference type="STRING" id="931626.Awo_c02040"/>
<dbReference type="eggNOG" id="COG4972">
    <property type="taxonomic scope" value="Bacteria"/>
</dbReference>